<gene>
    <name evidence="1 3" type="ORF">CBG24062</name>
    <name evidence="1" type="ORF">CBG_24062</name>
</gene>
<dbReference type="WormBase" id="CBG24062">
    <property type="protein sequence ID" value="CBP41703"/>
    <property type="gene ID" value="WBGene00042262"/>
</dbReference>
<protein>
    <submittedName>
        <fullName evidence="1">Protein CBG24062</fullName>
    </submittedName>
</protein>
<reference evidence="1 2" key="2">
    <citation type="journal article" date="2011" name="PLoS Genet.">
        <title>Caenorhabditis briggsae recombinant inbred line genotypes reveal inter-strain incompatibility and the evolution of recombination.</title>
        <authorList>
            <person name="Ross J.A."/>
            <person name="Koboldt D.C."/>
            <person name="Staisch J.E."/>
            <person name="Chamberlin H.M."/>
            <person name="Gupta B.P."/>
            <person name="Miller R.D."/>
            <person name="Baird S.E."/>
            <person name="Haag E.S."/>
        </authorList>
    </citation>
    <scope>NUCLEOTIDE SEQUENCE [LARGE SCALE GENOMIC DNA]</scope>
    <source>
        <strain evidence="1 2">AF16</strain>
    </source>
</reference>
<dbReference type="KEGG" id="cbr:CBG_24062"/>
<dbReference type="Proteomes" id="UP000008549">
    <property type="component" value="Unassembled WGS sequence"/>
</dbReference>
<dbReference type="AlphaFoldDB" id="A8WJW6"/>
<accession>A8WJW6</accession>
<organism evidence="1 2">
    <name type="scientific">Caenorhabditis briggsae</name>
    <dbReference type="NCBI Taxonomy" id="6238"/>
    <lineage>
        <taxon>Eukaryota</taxon>
        <taxon>Metazoa</taxon>
        <taxon>Ecdysozoa</taxon>
        <taxon>Nematoda</taxon>
        <taxon>Chromadorea</taxon>
        <taxon>Rhabditida</taxon>
        <taxon>Rhabditina</taxon>
        <taxon>Rhabditomorpha</taxon>
        <taxon>Rhabditoidea</taxon>
        <taxon>Rhabditidae</taxon>
        <taxon>Peloderinae</taxon>
        <taxon>Caenorhabditis</taxon>
    </lineage>
</organism>
<evidence type="ECO:0000313" key="3">
    <source>
        <dbReference type="WormBase" id="CBG24062"/>
    </source>
</evidence>
<reference evidence="1 2" key="1">
    <citation type="journal article" date="2003" name="PLoS Biol.">
        <title>The genome sequence of Caenorhabditis briggsae: a platform for comparative genomics.</title>
        <authorList>
            <person name="Stein L.D."/>
            <person name="Bao Z."/>
            <person name="Blasiar D."/>
            <person name="Blumenthal T."/>
            <person name="Brent M.R."/>
            <person name="Chen N."/>
            <person name="Chinwalla A."/>
            <person name="Clarke L."/>
            <person name="Clee C."/>
            <person name="Coghlan A."/>
            <person name="Coulson A."/>
            <person name="D'Eustachio P."/>
            <person name="Fitch D.H."/>
            <person name="Fulton L.A."/>
            <person name="Fulton R.E."/>
            <person name="Griffiths-Jones S."/>
            <person name="Harris T.W."/>
            <person name="Hillier L.W."/>
            <person name="Kamath R."/>
            <person name="Kuwabara P.E."/>
            <person name="Mardis E.R."/>
            <person name="Marra M.A."/>
            <person name="Miner T.L."/>
            <person name="Minx P."/>
            <person name="Mullikin J.C."/>
            <person name="Plumb R.W."/>
            <person name="Rogers J."/>
            <person name="Schein J.E."/>
            <person name="Sohrmann M."/>
            <person name="Spieth J."/>
            <person name="Stajich J.E."/>
            <person name="Wei C."/>
            <person name="Willey D."/>
            <person name="Wilson R.K."/>
            <person name="Durbin R."/>
            <person name="Waterston R.H."/>
        </authorList>
    </citation>
    <scope>NUCLEOTIDE SEQUENCE [LARGE SCALE GENOMIC DNA]</scope>
    <source>
        <strain evidence="1 2">AF16</strain>
    </source>
</reference>
<name>A8WJW6_CAEBR</name>
<dbReference type="CTD" id="8576712"/>
<sequence length="109" mass="12893">MFRYGKNIIKWLQWKSRNGFMNNFTGKLMESEGLYDLYTFWFDGKRECDTNGSCNVRWLDYYTKSLDALNTSTNYHESKGTEDCFSVFYMEEAPSKTITNVYCDCVDTL</sequence>
<keyword evidence="2" id="KW-1185">Reference proteome</keyword>
<dbReference type="RefSeq" id="XP_002634719.1">
    <property type="nucleotide sequence ID" value="XM_002634673.1"/>
</dbReference>
<evidence type="ECO:0000313" key="1">
    <source>
        <dbReference type="EMBL" id="CAP20759.1"/>
    </source>
</evidence>
<evidence type="ECO:0000313" key="2">
    <source>
        <dbReference type="Proteomes" id="UP000008549"/>
    </source>
</evidence>
<dbReference type="InParanoid" id="A8WJW6"/>
<dbReference type="EMBL" id="HE601158">
    <property type="protein sequence ID" value="CAP20759.1"/>
    <property type="molecule type" value="Genomic_DNA"/>
</dbReference>
<proteinExistence type="predicted"/>
<dbReference type="GeneID" id="8576712"/>
<dbReference type="HOGENOM" id="CLU_2186290_0_0_1"/>